<evidence type="ECO:0000256" key="1">
    <source>
        <dbReference type="ARBA" id="ARBA00004418"/>
    </source>
</evidence>
<dbReference type="PANTHER" id="PTHR39210:SF1">
    <property type="entry name" value="HEPARIN-SULFATE LYASE"/>
    <property type="match status" value="1"/>
</dbReference>
<protein>
    <submittedName>
        <fullName evidence="6">Heparinase II/III-like protein</fullName>
    </submittedName>
</protein>
<dbReference type="EMBL" id="FUZQ01000008">
    <property type="protein sequence ID" value="SKC81085.1"/>
    <property type="molecule type" value="Genomic_DNA"/>
</dbReference>
<evidence type="ECO:0000313" key="6">
    <source>
        <dbReference type="EMBL" id="SKC81085.1"/>
    </source>
</evidence>
<evidence type="ECO:0000313" key="7">
    <source>
        <dbReference type="Proteomes" id="UP000189777"/>
    </source>
</evidence>
<accession>A0A1T5LYZ0</accession>
<dbReference type="GO" id="GO:0016829">
    <property type="term" value="F:lyase activity"/>
    <property type="evidence" value="ECO:0007669"/>
    <property type="project" value="UniProtKB-KW"/>
</dbReference>
<dbReference type="RefSeq" id="WP_079576490.1">
    <property type="nucleotide sequence ID" value="NZ_FUZQ01000008.1"/>
</dbReference>
<dbReference type="Gene3D" id="1.50.10.100">
    <property type="entry name" value="Chondroitin AC/alginate lyase"/>
    <property type="match status" value="1"/>
</dbReference>
<dbReference type="InterPro" id="IPR008929">
    <property type="entry name" value="Chondroitin_lyas"/>
</dbReference>
<name>A0A1T5LYZ0_9MICO</name>
<keyword evidence="7" id="KW-1185">Reference proteome</keyword>
<dbReference type="OrthoDB" id="7335480at2"/>
<dbReference type="AlphaFoldDB" id="A0A1T5LYZ0"/>
<dbReference type="PANTHER" id="PTHR39210">
    <property type="entry name" value="HEPARIN-SULFATE LYASE"/>
    <property type="match status" value="1"/>
</dbReference>
<keyword evidence="2" id="KW-0732">Signal</keyword>
<dbReference type="GO" id="GO:0042597">
    <property type="term" value="C:periplasmic space"/>
    <property type="evidence" value="ECO:0007669"/>
    <property type="project" value="UniProtKB-SubCell"/>
</dbReference>
<evidence type="ECO:0000259" key="5">
    <source>
        <dbReference type="Pfam" id="PF07940"/>
    </source>
</evidence>
<dbReference type="Gene3D" id="2.70.98.70">
    <property type="match status" value="1"/>
</dbReference>
<keyword evidence="3" id="KW-0574">Periplasm</keyword>
<dbReference type="STRING" id="526729.SAMN04324258_4157"/>
<feature type="domain" description="Heparinase II/III-like C-terminal" evidence="5">
    <location>
        <begin position="389"/>
        <end position="476"/>
    </location>
</feature>
<proteinExistence type="predicted"/>
<evidence type="ECO:0000256" key="4">
    <source>
        <dbReference type="ARBA" id="ARBA00023239"/>
    </source>
</evidence>
<dbReference type="SUPFAM" id="SSF48230">
    <property type="entry name" value="Chondroitin AC/alginate lyase"/>
    <property type="match status" value="1"/>
</dbReference>
<reference evidence="6 7" key="1">
    <citation type="submission" date="2017-02" db="EMBL/GenBank/DDBJ databases">
        <authorList>
            <person name="Peterson S.W."/>
        </authorList>
    </citation>
    <scope>NUCLEOTIDE SEQUENCE [LARGE SCALE GENOMIC DNA]</scope>
    <source>
        <strain evidence="6 7">DSM 21481</strain>
    </source>
</reference>
<gene>
    <name evidence="6" type="ORF">SAMN04324258_4157</name>
</gene>
<sequence length="630" mass="66562">MTPRPVVPDWAAARRRTHDAPWAAAVLDAVRVDHDHWRDRLAVPPPGADSAWTHHYFCGDDGAPLRFDAGSPRRHRCPTCGREHSGEPWDGAWRTRMHGAAAAQAQRAALLARLSDDPAEAREAAAGLAGILTAYARDYSSYAPHGVNVGTGRVQPQNLDEAVWAVGLLRAARWAGDTLGPEVHAATTRLAGEVAALLRPQLGMIHNIHCWLLAALAECAVRTGDATLLAECRDGEFGAEAQAREGFGPEGLWFEVNPHYHYYTVTALLSYAEATGPGGLSDEAAARLARAVRAPVALAYDDGRIPAYADGWPDCFVGTFAEQAEAATALLPGNPVPLAPFYAQPRTAPVQLWFANQHTHGPSAPLTGRGSVAALVLGPDDVAAVPAPPLGSFVWPHAGIGVLRSDDVRLAMRFGPPSGWHDHHDRLAVDVGTAGGWSSLDLGTSGYGAEITDWMRSPVAHDLVILDGLPQPDLAGRLVEAGDDRLVAEASWGPGRVRRALALEPAGWSDVTTVTAPEGTVVEWVFHGDGRVRADGAAPAGLLAPPRDDLGHRWLREVHRVPPGTDGEVRLRWDAPGSPTLTLPLPPGGTVETAVADANPTGLPLGVVRVRGVVPADGLLEVAASFAIGG</sequence>
<keyword evidence="4" id="KW-0456">Lyase</keyword>
<evidence type="ECO:0000256" key="3">
    <source>
        <dbReference type="ARBA" id="ARBA00022764"/>
    </source>
</evidence>
<organism evidence="6 7">
    <name type="scientific">Krasilnikoviella flava</name>
    <dbReference type="NCBI Taxonomy" id="526729"/>
    <lineage>
        <taxon>Bacteria</taxon>
        <taxon>Bacillati</taxon>
        <taxon>Actinomycetota</taxon>
        <taxon>Actinomycetes</taxon>
        <taxon>Micrococcales</taxon>
        <taxon>Promicromonosporaceae</taxon>
        <taxon>Krasilnikoviella</taxon>
    </lineage>
</organism>
<dbReference type="InterPro" id="IPR012480">
    <property type="entry name" value="Hepar_II_III_C"/>
</dbReference>
<dbReference type="Proteomes" id="UP000189777">
    <property type="component" value="Unassembled WGS sequence"/>
</dbReference>
<comment type="subcellular location">
    <subcellularLocation>
        <location evidence="1">Periplasm</location>
    </subcellularLocation>
</comment>
<evidence type="ECO:0000256" key="2">
    <source>
        <dbReference type="ARBA" id="ARBA00022729"/>
    </source>
</evidence>
<dbReference type="Pfam" id="PF07940">
    <property type="entry name" value="Hepar_II_III_C"/>
    <property type="match status" value="1"/>
</dbReference>